<evidence type="ECO:0000259" key="6">
    <source>
        <dbReference type="Pfam" id="PF18416"/>
    </source>
</evidence>
<dbReference type="GO" id="GO:0008061">
    <property type="term" value="F:chitin binding"/>
    <property type="evidence" value="ECO:0007669"/>
    <property type="project" value="UniProtKB-KW"/>
</dbReference>
<evidence type="ECO:0000256" key="3">
    <source>
        <dbReference type="ARBA" id="ARBA00022729"/>
    </source>
</evidence>
<organism evidence="7 8">
    <name type="scientific">Legionella brunensis</name>
    <dbReference type="NCBI Taxonomy" id="29422"/>
    <lineage>
        <taxon>Bacteria</taxon>
        <taxon>Pseudomonadati</taxon>
        <taxon>Pseudomonadota</taxon>
        <taxon>Gammaproteobacteria</taxon>
        <taxon>Legionellales</taxon>
        <taxon>Legionellaceae</taxon>
        <taxon>Legionella</taxon>
    </lineage>
</organism>
<evidence type="ECO:0000313" key="7">
    <source>
        <dbReference type="EMBL" id="KTC81559.1"/>
    </source>
</evidence>
<dbReference type="PANTHER" id="PTHR34823">
    <property type="entry name" value="GLCNAC-BINDING PROTEIN A"/>
    <property type="match status" value="1"/>
</dbReference>
<dbReference type="Pfam" id="PF18416">
    <property type="entry name" value="GbpA_2"/>
    <property type="match status" value="1"/>
</dbReference>
<reference evidence="7 8" key="1">
    <citation type="submission" date="2015-11" db="EMBL/GenBank/DDBJ databases">
        <title>Genomic analysis of 38 Legionella species identifies large and diverse effector repertoires.</title>
        <authorList>
            <person name="Burstein D."/>
            <person name="Amaro F."/>
            <person name="Zusman T."/>
            <person name="Lifshitz Z."/>
            <person name="Cohen O."/>
            <person name="Gilbert J.A."/>
            <person name="Pupko T."/>
            <person name="Shuman H.A."/>
            <person name="Segal G."/>
        </authorList>
    </citation>
    <scope>NUCLEOTIDE SEQUENCE [LARGE SCALE GENOMIC DNA]</scope>
    <source>
        <strain evidence="7 8">ATCC 43878</strain>
    </source>
</reference>
<dbReference type="InterPro" id="IPR014756">
    <property type="entry name" value="Ig_E-set"/>
</dbReference>
<dbReference type="CDD" id="cd21177">
    <property type="entry name" value="LPMO_AA10"/>
    <property type="match status" value="1"/>
</dbReference>
<feature type="chain" id="PRO_5006911879" evidence="4">
    <location>
        <begin position="22"/>
        <end position="381"/>
    </location>
</feature>
<name>A0A0W0SDU5_9GAMM</name>
<dbReference type="EMBL" id="LNXV01000029">
    <property type="protein sequence ID" value="KTC81559.1"/>
    <property type="molecule type" value="Genomic_DNA"/>
</dbReference>
<gene>
    <name evidence="7" type="primary">cpbD</name>
    <name evidence="7" type="ORF">Lbru_2079</name>
</gene>
<dbReference type="STRING" id="29422.Lbru_2079"/>
<dbReference type="PATRIC" id="fig|29422.6.peg.2217"/>
<dbReference type="Pfam" id="PF03067">
    <property type="entry name" value="LPMO_10"/>
    <property type="match status" value="1"/>
</dbReference>
<dbReference type="InterPro" id="IPR004302">
    <property type="entry name" value="Cellulose/chitin-bd_N"/>
</dbReference>
<evidence type="ECO:0000256" key="2">
    <source>
        <dbReference type="ARBA" id="ARBA00022669"/>
    </source>
</evidence>
<keyword evidence="2" id="KW-0147">Chitin-binding</keyword>
<dbReference type="AlphaFoldDB" id="A0A0W0SDU5"/>
<dbReference type="InterPro" id="IPR041029">
    <property type="entry name" value="GbpA_2"/>
</dbReference>
<keyword evidence="3 4" id="KW-0732">Signal</keyword>
<dbReference type="OrthoDB" id="3675244at2"/>
<accession>A0A0W0SDU5</accession>
<evidence type="ECO:0000259" key="5">
    <source>
        <dbReference type="Pfam" id="PF03067"/>
    </source>
</evidence>
<dbReference type="Proteomes" id="UP000054742">
    <property type="component" value="Unassembled WGS sequence"/>
</dbReference>
<feature type="domain" description="Chitin-binding type-4" evidence="5">
    <location>
        <begin position="22"/>
        <end position="203"/>
    </location>
</feature>
<keyword evidence="1" id="KW-0964">Secreted</keyword>
<dbReference type="Gene3D" id="3.30.70.2150">
    <property type="match status" value="1"/>
</dbReference>
<feature type="domain" description="N-acetylglucosamine binding protein A" evidence="6">
    <location>
        <begin position="214"/>
        <end position="306"/>
    </location>
</feature>
<feature type="signal peptide" evidence="4">
    <location>
        <begin position="1"/>
        <end position="21"/>
    </location>
</feature>
<comment type="caution">
    <text evidence="7">The sequence shown here is derived from an EMBL/GenBank/DDBJ whole genome shotgun (WGS) entry which is preliminary data.</text>
</comment>
<dbReference type="Gene3D" id="2.70.50.50">
    <property type="entry name" value="chitin-binding protein cbp21"/>
    <property type="match status" value="1"/>
</dbReference>
<dbReference type="SUPFAM" id="SSF81296">
    <property type="entry name" value="E set domains"/>
    <property type="match status" value="1"/>
</dbReference>
<dbReference type="PANTHER" id="PTHR34823:SF1">
    <property type="entry name" value="CHITIN-BINDING TYPE-4 DOMAIN-CONTAINING PROTEIN"/>
    <property type="match status" value="1"/>
</dbReference>
<sequence>MNFTKITLGTVLLFICVSVFAHGSMETPISRIYHCFQENPENPKSPACKAAVEIGGKQPLYNWNEVNQPAANDRHKDIIPDGQLCGGGRDFYKGLNLARTDWSTSIIEPDANGVFNFIYYPTAPHKTKYFKFYITKSDYDFNQPLKWSDLEEQPFCTINSVSLINGRYNMPCNMPANKIGKHLIFVIWQREDSTEAFYSCSDVFINTPGKPVEWYELQSLYNTAEIESGTTVKLRLFNHENGEIETHSIVVTDQNNGGNQWPFALGEKVNANSSLLRIGQINSETGEVVLTSGEANKIFISDKDTSHYHVAIDFIEQQSQVDFIYPDGIAQYKANTIVMGRNDHKRYQCKPWPYSGWCAQSPTYYEPGVGLAWQEAWVLLD</sequence>
<evidence type="ECO:0000256" key="1">
    <source>
        <dbReference type="ARBA" id="ARBA00022525"/>
    </source>
</evidence>
<evidence type="ECO:0000313" key="8">
    <source>
        <dbReference type="Proteomes" id="UP000054742"/>
    </source>
</evidence>
<evidence type="ECO:0000256" key="4">
    <source>
        <dbReference type="SAM" id="SignalP"/>
    </source>
</evidence>
<dbReference type="InterPro" id="IPR051024">
    <property type="entry name" value="GlcNAc_Chitin_IntDeg"/>
</dbReference>
<protein>
    <submittedName>
        <fullName evidence="7">Chitin-binding protein CbpD</fullName>
    </submittedName>
</protein>
<proteinExistence type="predicted"/>
<keyword evidence="8" id="KW-1185">Reference proteome</keyword>